<gene>
    <name evidence="3" type="ORF">NEMBOFW57_004467</name>
</gene>
<dbReference type="AlphaFoldDB" id="A0AAD4F7G8"/>
<dbReference type="EMBL" id="JAHCVI010000001">
    <property type="protein sequence ID" value="KAG7294396.1"/>
    <property type="molecule type" value="Genomic_DNA"/>
</dbReference>
<protein>
    <recommendedName>
        <fullName evidence="2">Ubiquitin-like domain-containing protein</fullName>
    </recommendedName>
</protein>
<evidence type="ECO:0000259" key="2">
    <source>
        <dbReference type="Pfam" id="PF22893"/>
    </source>
</evidence>
<feature type="region of interest" description="Disordered" evidence="1">
    <location>
        <begin position="567"/>
        <end position="600"/>
    </location>
</feature>
<evidence type="ECO:0000313" key="4">
    <source>
        <dbReference type="Proteomes" id="UP001197093"/>
    </source>
</evidence>
<dbReference type="InterPro" id="IPR011990">
    <property type="entry name" value="TPR-like_helical_dom_sf"/>
</dbReference>
<name>A0AAD4F7G8_9PEZI</name>
<accession>A0AAD4F7G8</accession>
<dbReference type="InterPro" id="IPR054464">
    <property type="entry name" value="ULD_fung"/>
</dbReference>
<dbReference type="Pfam" id="PF22893">
    <property type="entry name" value="ULD_2"/>
    <property type="match status" value="1"/>
</dbReference>
<dbReference type="PANTHER" id="PTHR38886">
    <property type="entry name" value="SESA DOMAIN-CONTAINING PROTEIN"/>
    <property type="match status" value="1"/>
</dbReference>
<evidence type="ECO:0000256" key="1">
    <source>
        <dbReference type="SAM" id="MobiDB-lite"/>
    </source>
</evidence>
<comment type="caution">
    <text evidence="3">The sequence shown here is derived from an EMBL/GenBank/DDBJ whole genome shotgun (WGS) entry which is preliminary data.</text>
</comment>
<dbReference type="Proteomes" id="UP001197093">
    <property type="component" value="Unassembled WGS sequence"/>
</dbReference>
<feature type="domain" description="Ubiquitin-like" evidence="2">
    <location>
        <begin position="300"/>
        <end position="382"/>
    </location>
</feature>
<evidence type="ECO:0000313" key="3">
    <source>
        <dbReference type="EMBL" id="KAG7294396.1"/>
    </source>
</evidence>
<proteinExistence type="predicted"/>
<dbReference type="Gene3D" id="1.25.40.10">
    <property type="entry name" value="Tetratricopeptide repeat domain"/>
    <property type="match status" value="1"/>
</dbReference>
<sequence>MTSAGEVIAILGLFERVAIELRNYKDAPEHFQHLGVELDLLRSTLRHALQLRPENDDERHTLDKVGAIATHCLQPLQALAEKMRAKESSLGHFRTTGSLVNIGTRVHWSLIARKDVDELRKVVLAEMVAINMLLSAQQLSQIKRLSSDIKGMESAQSALIEQHSSALIRQTSSILSIVTTTPNAIADLRAVTVAHAAKQSVQGQVLQRGLEAVTKHMEALSLTTKDTWAVARQHAGAMRRMVKRLSALMRDIRELFVFLATCSKEILAAIGRNTRLLLHIADQMKRVVQVIEAMPRSLGVDIIRLDDALGETWGLPLQACEHWRSFRDMLRHVVFAGKPGLDHVTSGRFVITLAKTGQRLNSNNWTEFMKRDVHIEQAMIVTSLRSKPTVPNMLFRPYGEDLPPMKTMGDGFEHFRRVQIQEHVKPIQNIEEATRRMAQDMSDATAHAFIGAEMLFRGELDGDTDKDRDDSSVHLREAEKWLRTAVEYEPDVAEHWYLLGRANYDECKTRPRDAIQSFQKCLELNPGLTQVEARLKILENWTYMVPAVQQADDHRIHRMLETKLRDFSDEEGTSEGTVRVVELPVEDDPGSFQNQELDER</sequence>
<keyword evidence="4" id="KW-1185">Reference proteome</keyword>
<organism evidence="3 4">
    <name type="scientific">Staphylotrichum longicolle</name>
    <dbReference type="NCBI Taxonomy" id="669026"/>
    <lineage>
        <taxon>Eukaryota</taxon>
        <taxon>Fungi</taxon>
        <taxon>Dikarya</taxon>
        <taxon>Ascomycota</taxon>
        <taxon>Pezizomycotina</taxon>
        <taxon>Sordariomycetes</taxon>
        <taxon>Sordariomycetidae</taxon>
        <taxon>Sordariales</taxon>
        <taxon>Chaetomiaceae</taxon>
        <taxon>Staphylotrichum</taxon>
    </lineage>
</organism>
<reference evidence="3" key="1">
    <citation type="submission" date="2023-02" db="EMBL/GenBank/DDBJ databases">
        <authorList>
            <person name="Palmer J.M."/>
        </authorList>
    </citation>
    <scope>NUCLEOTIDE SEQUENCE</scope>
    <source>
        <strain evidence="3">FW57</strain>
    </source>
</reference>
<dbReference type="PANTHER" id="PTHR38886:SF1">
    <property type="entry name" value="NACHT-NTPASE AND P-LOOP NTPASES N-TERMINAL DOMAIN-CONTAINING PROTEIN"/>
    <property type="match status" value="1"/>
</dbReference>
<dbReference type="SUPFAM" id="SSF48452">
    <property type="entry name" value="TPR-like"/>
    <property type="match status" value="1"/>
</dbReference>
<feature type="compositionally biased region" description="Polar residues" evidence="1">
    <location>
        <begin position="591"/>
        <end position="600"/>
    </location>
</feature>